<keyword evidence="1" id="KW-0677">Repeat</keyword>
<reference evidence="4 5" key="1">
    <citation type="journal article" date="2016" name="Nat. Commun.">
        <title>Ectomycorrhizal ecology is imprinted in the genome of the dominant symbiotic fungus Cenococcum geophilum.</title>
        <authorList>
            <consortium name="DOE Joint Genome Institute"/>
            <person name="Peter M."/>
            <person name="Kohler A."/>
            <person name="Ohm R.A."/>
            <person name="Kuo A."/>
            <person name="Krutzmann J."/>
            <person name="Morin E."/>
            <person name="Arend M."/>
            <person name="Barry K.W."/>
            <person name="Binder M."/>
            <person name="Choi C."/>
            <person name="Clum A."/>
            <person name="Copeland A."/>
            <person name="Grisel N."/>
            <person name="Haridas S."/>
            <person name="Kipfer T."/>
            <person name="LaButti K."/>
            <person name="Lindquist E."/>
            <person name="Lipzen A."/>
            <person name="Maire R."/>
            <person name="Meier B."/>
            <person name="Mihaltcheva S."/>
            <person name="Molinier V."/>
            <person name="Murat C."/>
            <person name="Poggeler S."/>
            <person name="Quandt C.A."/>
            <person name="Sperisen C."/>
            <person name="Tritt A."/>
            <person name="Tisserant E."/>
            <person name="Crous P.W."/>
            <person name="Henrissat B."/>
            <person name="Nehls U."/>
            <person name="Egli S."/>
            <person name="Spatafora J.W."/>
            <person name="Grigoriev I.V."/>
            <person name="Martin F.M."/>
        </authorList>
    </citation>
    <scope>NUCLEOTIDE SEQUENCE [LARGE SCALE GENOMIC DNA]</scope>
    <source>
        <strain evidence="4 5">CBS 207.34</strain>
    </source>
</reference>
<evidence type="ECO:0000256" key="1">
    <source>
        <dbReference type="ARBA" id="ARBA00022737"/>
    </source>
</evidence>
<feature type="non-terminal residue" evidence="4">
    <location>
        <position position="1"/>
    </location>
</feature>
<keyword evidence="5" id="KW-1185">Reference proteome</keyword>
<name>A0A8E2EYI6_9PEZI</name>
<dbReference type="PANTHER" id="PTHR24171">
    <property type="entry name" value="ANKYRIN REPEAT DOMAIN-CONTAINING PROTEIN 39-RELATED"/>
    <property type="match status" value="1"/>
</dbReference>
<dbReference type="PROSITE" id="PS50297">
    <property type="entry name" value="ANK_REP_REGION"/>
    <property type="match status" value="3"/>
</dbReference>
<dbReference type="Gene3D" id="1.25.40.20">
    <property type="entry name" value="Ankyrin repeat-containing domain"/>
    <property type="match status" value="1"/>
</dbReference>
<dbReference type="InterPro" id="IPR036770">
    <property type="entry name" value="Ankyrin_rpt-contain_sf"/>
</dbReference>
<feature type="repeat" description="ANK" evidence="3">
    <location>
        <begin position="29"/>
        <end position="61"/>
    </location>
</feature>
<evidence type="ECO:0000256" key="2">
    <source>
        <dbReference type="ARBA" id="ARBA00023043"/>
    </source>
</evidence>
<dbReference type="InterPro" id="IPR002110">
    <property type="entry name" value="Ankyrin_rpt"/>
</dbReference>
<sequence>LYIAAKLYREAITRALIENGADIKAKDQARRTGLHDAVTFRREGIVYVLMESGADLSMKDNNGWAPLHLGIRRGHKTVVELLL</sequence>
<dbReference type="SUPFAM" id="SSF48403">
    <property type="entry name" value="Ankyrin repeat"/>
    <property type="match status" value="1"/>
</dbReference>
<organism evidence="4 5">
    <name type="scientific">Glonium stellatum</name>
    <dbReference type="NCBI Taxonomy" id="574774"/>
    <lineage>
        <taxon>Eukaryota</taxon>
        <taxon>Fungi</taxon>
        <taxon>Dikarya</taxon>
        <taxon>Ascomycota</taxon>
        <taxon>Pezizomycotina</taxon>
        <taxon>Dothideomycetes</taxon>
        <taxon>Pleosporomycetidae</taxon>
        <taxon>Gloniales</taxon>
        <taxon>Gloniaceae</taxon>
        <taxon>Glonium</taxon>
    </lineage>
</organism>
<feature type="repeat" description="ANK" evidence="3">
    <location>
        <begin position="1"/>
        <end position="28"/>
    </location>
</feature>
<dbReference type="OrthoDB" id="539213at2759"/>
<dbReference type="Pfam" id="PF12796">
    <property type="entry name" value="Ank_2"/>
    <property type="match status" value="1"/>
</dbReference>
<accession>A0A8E2EYI6</accession>
<feature type="non-terminal residue" evidence="4">
    <location>
        <position position="83"/>
    </location>
</feature>
<evidence type="ECO:0000256" key="3">
    <source>
        <dbReference type="PROSITE-ProRule" id="PRU00023"/>
    </source>
</evidence>
<dbReference type="EMBL" id="KV749995">
    <property type="protein sequence ID" value="OCL06703.1"/>
    <property type="molecule type" value="Genomic_DNA"/>
</dbReference>
<proteinExistence type="predicted"/>
<gene>
    <name evidence="4" type="ORF">AOQ84DRAFT_268090</name>
</gene>
<feature type="repeat" description="ANK" evidence="3">
    <location>
        <begin position="62"/>
        <end position="83"/>
    </location>
</feature>
<keyword evidence="2 3" id="KW-0040">ANK repeat</keyword>
<dbReference type="AlphaFoldDB" id="A0A8E2EYI6"/>
<dbReference type="PROSITE" id="PS50088">
    <property type="entry name" value="ANK_REPEAT"/>
    <property type="match status" value="3"/>
</dbReference>
<protein>
    <submittedName>
        <fullName evidence="4">Ankyrin repeat protein</fullName>
    </submittedName>
</protein>
<evidence type="ECO:0000313" key="4">
    <source>
        <dbReference type="EMBL" id="OCL06703.1"/>
    </source>
</evidence>
<evidence type="ECO:0000313" key="5">
    <source>
        <dbReference type="Proteomes" id="UP000250140"/>
    </source>
</evidence>
<dbReference type="Proteomes" id="UP000250140">
    <property type="component" value="Unassembled WGS sequence"/>
</dbReference>